<feature type="domain" description="Cytosolic endo-beta-N-acetylglucosaminidase C-terminal" evidence="11">
    <location>
        <begin position="562"/>
        <end position="660"/>
    </location>
</feature>
<comment type="subcellular location">
    <subcellularLocation>
        <location evidence="1">Cytoplasm</location>
        <location evidence="1">Cytosol</location>
    </subcellularLocation>
</comment>
<keyword evidence="6" id="KW-0326">Glycosidase</keyword>
<dbReference type="CDD" id="cd06547">
    <property type="entry name" value="GH85_ENGase"/>
    <property type="match status" value="2"/>
</dbReference>
<feature type="domain" description="Cytosolic endo-beta-N-acetylglucosaminidase TIM barrel" evidence="10">
    <location>
        <begin position="82"/>
        <end position="358"/>
    </location>
</feature>
<keyword evidence="5" id="KW-0378">Hydrolase</keyword>
<organism evidence="12 13">
    <name type="scientific">Acer yangbiense</name>
    <dbReference type="NCBI Taxonomy" id="1000413"/>
    <lineage>
        <taxon>Eukaryota</taxon>
        <taxon>Viridiplantae</taxon>
        <taxon>Streptophyta</taxon>
        <taxon>Embryophyta</taxon>
        <taxon>Tracheophyta</taxon>
        <taxon>Spermatophyta</taxon>
        <taxon>Magnoliopsida</taxon>
        <taxon>eudicotyledons</taxon>
        <taxon>Gunneridae</taxon>
        <taxon>Pentapetalae</taxon>
        <taxon>rosids</taxon>
        <taxon>malvids</taxon>
        <taxon>Sapindales</taxon>
        <taxon>Sapindaceae</taxon>
        <taxon>Hippocastanoideae</taxon>
        <taxon>Acereae</taxon>
        <taxon>Acer</taxon>
    </lineage>
</organism>
<dbReference type="InterPro" id="IPR005201">
    <property type="entry name" value="TIM_ENGase"/>
</dbReference>
<protein>
    <recommendedName>
        <fullName evidence="3">mannosyl-glycoprotein endo-beta-N-acetylglucosaminidase</fullName>
        <ecNumber evidence="3">3.2.1.96</ecNumber>
    </recommendedName>
</protein>
<evidence type="ECO:0000256" key="6">
    <source>
        <dbReference type="ARBA" id="ARBA00023295"/>
    </source>
</evidence>
<dbReference type="PANTHER" id="PTHR13246:SF1">
    <property type="entry name" value="CYTOSOLIC ENDO-BETA-N-ACETYLGLUCOSAMINIDASE"/>
    <property type="match status" value="1"/>
</dbReference>
<dbReference type="InterPro" id="IPR032979">
    <property type="entry name" value="ENGase"/>
</dbReference>
<evidence type="ECO:0000256" key="8">
    <source>
        <dbReference type="ARBA" id="ARBA00060018"/>
    </source>
</evidence>
<evidence type="ECO:0000259" key="11">
    <source>
        <dbReference type="Pfam" id="PF25529"/>
    </source>
</evidence>
<accession>A0A5C7GZT3</accession>
<comment type="catalytic activity">
    <reaction evidence="7">
        <text>an N(4)-(oligosaccharide-(1-&gt;3)-[oligosaccharide-(1-&gt;6)]-beta-D-Man-(1-&gt;4)-beta-D-GlcNAc-(1-&gt;4)-alpha-D-GlcNAc)-L-asparaginyl-[protein] + H2O = an oligosaccharide-(1-&gt;3)-[oligosaccharide-(1-&gt;6)]-beta-D-Man-(1-&gt;4)-D-GlcNAc + N(4)-(N-acetyl-beta-D-glucosaminyl)-L-asparaginyl-[protein]</text>
        <dbReference type="Rhea" id="RHEA:73067"/>
        <dbReference type="Rhea" id="RHEA-COMP:12603"/>
        <dbReference type="Rhea" id="RHEA-COMP:18176"/>
        <dbReference type="ChEBI" id="CHEBI:15377"/>
        <dbReference type="ChEBI" id="CHEBI:132248"/>
        <dbReference type="ChEBI" id="CHEBI:192714"/>
        <dbReference type="ChEBI" id="CHEBI:192715"/>
        <dbReference type="EC" id="3.2.1.96"/>
    </reaction>
</comment>
<comment type="caution">
    <text evidence="12">The sequence shown here is derived from an EMBL/GenBank/DDBJ whole genome shotgun (WGS) entry which is preliminary data.</text>
</comment>
<sequence>MSESNGHQSSTTNDPPPPPPFDPSEPSVPISYPIKTLQDLKSRVYFDSFHYPFNKSSVPLQNAAFPDRPRMLVCHDMQGGYVDDKWVQGGTNADAYAIWHWYLMDVFVYFSHNLVTLPPPCWTNTAHKHGVKVLGTFIVEWDEGTVIANELLSTKESAHLYAELLKELAVDLGFDGWLLNMEVKMDVGKIPNLKEFISHLTEVMHSSLPGSLVIWYDSVTIDGELKWQDQLNEKNKPFFDICDGIFVNYTWKEGYPKISAAAAGDRKYDVYMGIDVFGRNTFGGGQWNTNVALDVLKKDDVSAAIFAPGWIYETKQLPDFQTAQNRWWSLVEKSWGVLQNYPKVLPFYSNFDQGHGSHISVEGEQVLKSPWNNISSQGFQPFLKFDDNANPDGIQVIVDFKQASYSGGGNITFKGTLEDNTHFIAKLFQAELLLGDLPVIFTYSVQSEKNSLVGLHLELSSVTKETKSLLFASKGANQFSGKFGEVIVPRQVKNTPTASGWVILESGIAMTGYTITGINALCYRPEPKNRSLILESGSDGQAEYFAVIGDITIKTSEQNSDFSQSSSWLVEAPVEYIKWTSSSGSQDSKTLNVKLSWKLKDGKNNPVFPKFNIYVKKLAKNPVGNQDGLLEGTHEYLGSAQVQAFYVSDLVVPSGTDSLKSKSPSNGHQSSSLEPPPPPFDPSEPSSVPLQNAAFPARPRILVCHDMKGGYVDDKWVQGGTNADAYAIWHWYLIDVFVYFSHNLVTLPPPCWINTAHKHGVKVLGTFVAEWDEGSIVADKLVSTKESAHMYAERLAELAVDLGFDGWLVNMEVGVSKGKSCNLKEFVSHLTNTMHSSLPGSLVIWYESVTIDGILRWQNQLNKKNKPFFDICDGIFEKYVKHSAAVAGDRKYDVYMGIDVFGRGTFGGGQWKTNVALDVLKKFDVSAAIFAPGWVYETNQPPDFQTAQNLWWSLVEKSWGISRNYPKVLPFYSNFDQGRGLHISAEGRQVLETPWNNLSSQGFQPFLKFSNDANSDTIKVAVNFKEASFSGGGNITFKGTLRNGDHFIARLFRSKLLLGDFPIHIKYSVKSEENSLVGLLLKFSSATNETKFVLVASRGTNRFSGKFSEVIEPRQVKKQDNAPGWIVQETSIAMNGCTITGINALCYRPESKNSILRIQSGRSQDSTLTHVPAEFFAVLSDITIKTSGKNSDFPPSSSWLVEAPYLKWTSNSQGSKILDVKISWKLKHGNVSLFPKYNIYVEAKQTNGSPERRPEVTRKYLGSAHMEAFFISDLDIPTGTDSLKFIVQVCSVDGTSQKLDGSPFLQLDLENK</sequence>
<name>A0A5C7GZT3_9ROSI</name>
<evidence type="ECO:0000256" key="4">
    <source>
        <dbReference type="ARBA" id="ARBA00022490"/>
    </source>
</evidence>
<comment type="function">
    <text evidence="8">Endoglycosidase that releases N-glycans from glycoproteins by cleaving the beta-1,4-glycosidic bond in the N,N'-diacetylchitobiose core. Involved in the production of high-mannose type N-glycans during plant development and fruit maturation.</text>
</comment>
<dbReference type="GO" id="GO:0033925">
    <property type="term" value="F:mannosyl-glycoprotein endo-beta-N-acetylglucosaminidase activity"/>
    <property type="evidence" value="ECO:0007669"/>
    <property type="project" value="UniProtKB-EC"/>
</dbReference>
<reference evidence="13" key="1">
    <citation type="journal article" date="2019" name="Gigascience">
        <title>De novo genome assembly of the endangered Acer yangbiense, a plant species with extremely small populations endemic to Yunnan Province, China.</title>
        <authorList>
            <person name="Yang J."/>
            <person name="Wariss H.M."/>
            <person name="Tao L."/>
            <person name="Zhang R."/>
            <person name="Yun Q."/>
            <person name="Hollingsworth P."/>
            <person name="Dao Z."/>
            <person name="Luo G."/>
            <person name="Guo H."/>
            <person name="Ma Y."/>
            <person name="Sun W."/>
        </authorList>
    </citation>
    <scope>NUCLEOTIDE SEQUENCE [LARGE SCALE GENOMIC DNA]</scope>
    <source>
        <strain evidence="13">cv. Malutang</strain>
    </source>
</reference>
<feature type="domain" description="Cytosolic endo-beta-N-acetylglucosaminidase C-terminal" evidence="11">
    <location>
        <begin position="1192"/>
        <end position="1309"/>
    </location>
</feature>
<evidence type="ECO:0000256" key="9">
    <source>
        <dbReference type="SAM" id="MobiDB-lite"/>
    </source>
</evidence>
<dbReference type="GO" id="GO:0006491">
    <property type="term" value="P:N-glycan processing"/>
    <property type="evidence" value="ECO:0007669"/>
    <property type="project" value="UniProtKB-ARBA"/>
</dbReference>
<dbReference type="Pfam" id="PF03644">
    <property type="entry name" value="Glyco_hydro_85"/>
    <property type="match status" value="2"/>
</dbReference>
<feature type="compositionally biased region" description="Pro residues" evidence="9">
    <location>
        <begin position="14"/>
        <end position="23"/>
    </location>
</feature>
<evidence type="ECO:0000313" key="13">
    <source>
        <dbReference type="Proteomes" id="UP000323000"/>
    </source>
</evidence>
<dbReference type="InterPro" id="IPR057882">
    <property type="entry name" value="ENGase_C"/>
</dbReference>
<dbReference type="EMBL" id="VAHF01000012">
    <property type="protein sequence ID" value="TXG50051.1"/>
    <property type="molecule type" value="Genomic_DNA"/>
</dbReference>
<dbReference type="GO" id="GO:0005829">
    <property type="term" value="C:cytosol"/>
    <property type="evidence" value="ECO:0007669"/>
    <property type="project" value="UniProtKB-SubCell"/>
</dbReference>
<feature type="region of interest" description="Disordered" evidence="9">
    <location>
        <begin position="657"/>
        <end position="689"/>
    </location>
</feature>
<feature type="compositionally biased region" description="Polar residues" evidence="9">
    <location>
        <begin position="657"/>
        <end position="669"/>
    </location>
</feature>
<feature type="compositionally biased region" description="Polar residues" evidence="9">
    <location>
        <begin position="1"/>
        <end position="13"/>
    </location>
</feature>
<keyword evidence="13" id="KW-1185">Reference proteome</keyword>
<evidence type="ECO:0000313" key="12">
    <source>
        <dbReference type="EMBL" id="TXG50051.1"/>
    </source>
</evidence>
<evidence type="ECO:0000256" key="1">
    <source>
        <dbReference type="ARBA" id="ARBA00004514"/>
    </source>
</evidence>
<dbReference type="EC" id="3.2.1.96" evidence="3"/>
<dbReference type="OrthoDB" id="284473at2759"/>
<evidence type="ECO:0000256" key="2">
    <source>
        <dbReference type="ARBA" id="ARBA00007849"/>
    </source>
</evidence>
<feature type="region of interest" description="Disordered" evidence="9">
    <location>
        <begin position="1"/>
        <end position="28"/>
    </location>
</feature>
<keyword evidence="4" id="KW-0963">Cytoplasm</keyword>
<evidence type="ECO:0000256" key="5">
    <source>
        <dbReference type="ARBA" id="ARBA00022801"/>
    </source>
</evidence>
<gene>
    <name evidence="12" type="ORF">EZV62_025926</name>
</gene>
<dbReference type="Gene3D" id="3.20.20.80">
    <property type="entry name" value="Glycosidases"/>
    <property type="match status" value="2"/>
</dbReference>
<evidence type="ECO:0000259" key="10">
    <source>
        <dbReference type="Pfam" id="PF03644"/>
    </source>
</evidence>
<comment type="similarity">
    <text evidence="2">Belongs to the glycosyl hydrolase 85 family.</text>
</comment>
<dbReference type="PANTHER" id="PTHR13246">
    <property type="entry name" value="ENDO BETA N-ACETYLGLUCOSAMINIDASE"/>
    <property type="match status" value="1"/>
</dbReference>
<evidence type="ECO:0000256" key="3">
    <source>
        <dbReference type="ARBA" id="ARBA00012566"/>
    </source>
</evidence>
<dbReference type="FunFam" id="3.20.20.80:FF:000043">
    <property type="entry name" value="cytosolic endo-beta-N-acetylglucosaminidase"/>
    <property type="match status" value="2"/>
</dbReference>
<dbReference type="Gene3D" id="2.60.120.260">
    <property type="entry name" value="Galactose-binding domain-like"/>
    <property type="match status" value="2"/>
</dbReference>
<evidence type="ECO:0000256" key="7">
    <source>
        <dbReference type="ARBA" id="ARBA00034414"/>
    </source>
</evidence>
<dbReference type="Pfam" id="PF25529">
    <property type="entry name" value="Ig_ENGASE1_C"/>
    <property type="match status" value="2"/>
</dbReference>
<dbReference type="Proteomes" id="UP000323000">
    <property type="component" value="Chromosome 12"/>
</dbReference>
<proteinExistence type="inferred from homology"/>
<feature type="domain" description="Cytosolic endo-beta-N-acetylglucosaminidase TIM barrel" evidence="10">
    <location>
        <begin position="712"/>
        <end position="982"/>
    </location>
</feature>